<evidence type="ECO:0000313" key="8">
    <source>
        <dbReference type="EMBL" id="PXV67557.1"/>
    </source>
</evidence>
<keyword evidence="6" id="KW-1133">Transmembrane helix</keyword>
<keyword evidence="6" id="KW-0812">Transmembrane</keyword>
<dbReference type="Gene3D" id="3.30.565.10">
    <property type="entry name" value="Histidine kinase-like ATPase, C-terminal domain"/>
    <property type="match status" value="1"/>
</dbReference>
<dbReference type="SMART" id="SM00388">
    <property type="entry name" value="HisKA"/>
    <property type="match status" value="1"/>
</dbReference>
<evidence type="ECO:0000256" key="5">
    <source>
        <dbReference type="ARBA" id="ARBA00022777"/>
    </source>
</evidence>
<dbReference type="Pfam" id="PF02518">
    <property type="entry name" value="HATPase_c"/>
    <property type="match status" value="1"/>
</dbReference>
<dbReference type="EC" id="2.7.13.3" evidence="2"/>
<dbReference type="EMBL" id="QICL01000003">
    <property type="protein sequence ID" value="PXV67557.1"/>
    <property type="molecule type" value="Genomic_DNA"/>
</dbReference>
<comment type="caution">
    <text evidence="8">The sequence shown here is derived from an EMBL/GenBank/DDBJ whole genome shotgun (WGS) entry which is preliminary data.</text>
</comment>
<dbReference type="SUPFAM" id="SSF47384">
    <property type="entry name" value="Homodimeric domain of signal transducing histidine kinase"/>
    <property type="match status" value="1"/>
</dbReference>
<dbReference type="AlphaFoldDB" id="A0A2V3PUH4"/>
<dbReference type="InterPro" id="IPR005467">
    <property type="entry name" value="His_kinase_dom"/>
</dbReference>
<dbReference type="InterPro" id="IPR003594">
    <property type="entry name" value="HATPase_dom"/>
</dbReference>
<evidence type="ECO:0000256" key="4">
    <source>
        <dbReference type="ARBA" id="ARBA00022679"/>
    </source>
</evidence>
<dbReference type="Proteomes" id="UP000247973">
    <property type="component" value="Unassembled WGS sequence"/>
</dbReference>
<protein>
    <recommendedName>
        <fullName evidence="2">histidine kinase</fullName>
        <ecNumber evidence="2">2.7.13.3</ecNumber>
    </recommendedName>
</protein>
<proteinExistence type="predicted"/>
<keyword evidence="5 8" id="KW-0418">Kinase</keyword>
<evidence type="ECO:0000256" key="3">
    <source>
        <dbReference type="ARBA" id="ARBA00022553"/>
    </source>
</evidence>
<gene>
    <name evidence="8" type="ORF">CLV62_103230</name>
</gene>
<dbReference type="InterPro" id="IPR036890">
    <property type="entry name" value="HATPase_C_sf"/>
</dbReference>
<dbReference type="SUPFAM" id="SSF55874">
    <property type="entry name" value="ATPase domain of HSP90 chaperone/DNA topoisomerase II/histidine kinase"/>
    <property type="match status" value="1"/>
</dbReference>
<dbReference type="RefSeq" id="WP_110309687.1">
    <property type="nucleotide sequence ID" value="NZ_QICL01000003.1"/>
</dbReference>
<dbReference type="CDD" id="cd00082">
    <property type="entry name" value="HisKA"/>
    <property type="match status" value="1"/>
</dbReference>
<evidence type="ECO:0000256" key="6">
    <source>
        <dbReference type="SAM" id="Phobius"/>
    </source>
</evidence>
<evidence type="ECO:0000256" key="1">
    <source>
        <dbReference type="ARBA" id="ARBA00000085"/>
    </source>
</evidence>
<accession>A0A2V3PUH4</accession>
<organism evidence="8 9">
    <name type="scientific">Dysgonomonas alginatilytica</name>
    <dbReference type="NCBI Taxonomy" id="1605892"/>
    <lineage>
        <taxon>Bacteria</taxon>
        <taxon>Pseudomonadati</taxon>
        <taxon>Bacteroidota</taxon>
        <taxon>Bacteroidia</taxon>
        <taxon>Bacteroidales</taxon>
        <taxon>Dysgonomonadaceae</taxon>
        <taxon>Dysgonomonas</taxon>
    </lineage>
</organism>
<dbReference type="OrthoDB" id="1933776at2"/>
<comment type="catalytic activity">
    <reaction evidence="1">
        <text>ATP + protein L-histidine = ADP + protein N-phospho-L-histidine.</text>
        <dbReference type="EC" id="2.7.13.3"/>
    </reaction>
</comment>
<dbReference type="Gene3D" id="1.10.287.130">
    <property type="match status" value="1"/>
</dbReference>
<feature type="domain" description="Histidine kinase" evidence="7">
    <location>
        <begin position="237"/>
        <end position="454"/>
    </location>
</feature>
<keyword evidence="6" id="KW-0472">Membrane</keyword>
<dbReference type="InterPro" id="IPR003661">
    <property type="entry name" value="HisK_dim/P_dom"/>
</dbReference>
<keyword evidence="3" id="KW-0597">Phosphoprotein</keyword>
<dbReference type="InterPro" id="IPR036097">
    <property type="entry name" value="HisK_dim/P_sf"/>
</dbReference>
<name>A0A2V3PUH4_9BACT</name>
<sequence>MKYAYMTRFSILAVIVIFLSQAFLVYRLFQANVDLLQRELNLVTESVYNADLNSRLASDKNIGVPDIKYFGSTPPPGVDTTSIRRISTKDMDKELNGRAVSIMTLAMEEFAGMKHPINLKEIDSLAAILLTENGINLKFYSEIVDVKSDTVIETSLHKSVSVSNVLSSKGIPLDLKQNKELRLVVINPMWKIYPQMAWMLVLSLLLSIFCVYSLHIQKKTLAKQRKLANLKNDFFSEVSHEFKQPLAVLSQSMTSLSNEKILLNEEKRTRMLRIVGEEIAKMTSRTEMFLSLAQDDEGLFELHCSEFDLVKVVFDLADRIVETAPGSPEIDVDNELKDPMIFADKNHIEEMVSNLIGNAIKYSKEERIDIHIRLYKENNDVCISVKDAGIGISAENLNIIFEKYLRVGKTSHAKGHGIGLNYVKRIAEKHGGSISVKSELNVGSEFIVSLPLVKNA</sequence>
<evidence type="ECO:0000259" key="7">
    <source>
        <dbReference type="PROSITE" id="PS50109"/>
    </source>
</evidence>
<keyword evidence="4" id="KW-0808">Transferase</keyword>
<keyword evidence="9" id="KW-1185">Reference proteome</keyword>
<dbReference type="PANTHER" id="PTHR43547">
    <property type="entry name" value="TWO-COMPONENT HISTIDINE KINASE"/>
    <property type="match status" value="1"/>
</dbReference>
<dbReference type="GO" id="GO:0000155">
    <property type="term" value="F:phosphorelay sensor kinase activity"/>
    <property type="evidence" value="ECO:0007669"/>
    <property type="project" value="InterPro"/>
</dbReference>
<dbReference type="InterPro" id="IPR004358">
    <property type="entry name" value="Sig_transdc_His_kin-like_C"/>
</dbReference>
<dbReference type="SMART" id="SM00387">
    <property type="entry name" value="HATPase_c"/>
    <property type="match status" value="1"/>
</dbReference>
<reference evidence="8 9" key="1">
    <citation type="submission" date="2018-03" db="EMBL/GenBank/DDBJ databases">
        <title>Genomic Encyclopedia of Archaeal and Bacterial Type Strains, Phase II (KMG-II): from individual species to whole genera.</title>
        <authorList>
            <person name="Goeker M."/>
        </authorList>
    </citation>
    <scope>NUCLEOTIDE SEQUENCE [LARGE SCALE GENOMIC DNA]</scope>
    <source>
        <strain evidence="8 9">DSM 100214</strain>
    </source>
</reference>
<dbReference type="FunFam" id="3.30.565.10:FF:000006">
    <property type="entry name" value="Sensor histidine kinase WalK"/>
    <property type="match status" value="1"/>
</dbReference>
<evidence type="ECO:0000313" key="9">
    <source>
        <dbReference type="Proteomes" id="UP000247973"/>
    </source>
</evidence>
<dbReference type="CDD" id="cd00075">
    <property type="entry name" value="HATPase"/>
    <property type="match status" value="1"/>
</dbReference>
<dbReference type="PRINTS" id="PR00344">
    <property type="entry name" value="BCTRLSENSOR"/>
</dbReference>
<feature type="transmembrane region" description="Helical" evidence="6">
    <location>
        <begin position="196"/>
        <end position="216"/>
    </location>
</feature>
<evidence type="ECO:0000256" key="2">
    <source>
        <dbReference type="ARBA" id="ARBA00012438"/>
    </source>
</evidence>
<dbReference type="PROSITE" id="PS50109">
    <property type="entry name" value="HIS_KIN"/>
    <property type="match status" value="1"/>
</dbReference>
<dbReference type="PANTHER" id="PTHR43547:SF2">
    <property type="entry name" value="HYBRID SIGNAL TRANSDUCTION HISTIDINE KINASE C"/>
    <property type="match status" value="1"/>
</dbReference>